<evidence type="ECO:0000259" key="2">
    <source>
        <dbReference type="Pfam" id="PF00892"/>
    </source>
</evidence>
<proteinExistence type="predicted"/>
<protein>
    <submittedName>
        <fullName evidence="3">Multidrug transporter</fullName>
    </submittedName>
</protein>
<dbReference type="Gene3D" id="1.10.3730.20">
    <property type="match status" value="1"/>
</dbReference>
<dbReference type="SUPFAM" id="SSF103481">
    <property type="entry name" value="Multidrug resistance efflux transporter EmrE"/>
    <property type="match status" value="1"/>
</dbReference>
<dbReference type="EMBL" id="LIST01000002">
    <property type="protein sequence ID" value="KOX97002.1"/>
    <property type="molecule type" value="Genomic_DNA"/>
</dbReference>
<keyword evidence="1" id="KW-0472">Membrane</keyword>
<gene>
    <name evidence="3" type="ORF">AMR74_06140</name>
</gene>
<dbReference type="InterPro" id="IPR037185">
    <property type="entry name" value="EmrE-like"/>
</dbReference>
<accession>A0A0M9AR20</accession>
<feature type="transmembrane region" description="Helical" evidence="1">
    <location>
        <begin position="40"/>
        <end position="61"/>
    </location>
</feature>
<dbReference type="Proteomes" id="UP000037747">
    <property type="component" value="Unassembled WGS sequence"/>
</dbReference>
<name>A0A0M9AR20_9EURY</name>
<feature type="transmembrane region" description="Helical" evidence="1">
    <location>
        <begin position="7"/>
        <end position="28"/>
    </location>
</feature>
<feature type="domain" description="EamA" evidence="2">
    <location>
        <begin position="10"/>
        <end position="144"/>
    </location>
</feature>
<dbReference type="InterPro" id="IPR000620">
    <property type="entry name" value="EamA_dom"/>
</dbReference>
<dbReference type="OrthoDB" id="156473at2157"/>
<feature type="transmembrane region" description="Helical" evidence="1">
    <location>
        <begin position="97"/>
        <end position="121"/>
    </location>
</feature>
<keyword evidence="1" id="KW-0812">Transmembrane</keyword>
<dbReference type="RefSeq" id="WP_053771179.1">
    <property type="nucleotide sequence ID" value="NZ_LIST01000002.1"/>
</dbReference>
<dbReference type="STRING" id="1765655.AMR74_06140"/>
<evidence type="ECO:0000256" key="1">
    <source>
        <dbReference type="SAM" id="Phobius"/>
    </source>
</evidence>
<dbReference type="AlphaFoldDB" id="A0A0M9AR20"/>
<sequence length="146" mass="14828">MDATATTYLPYALLAMGAYALVSPLMRVATTGPNAIPSDVAVVVSNTLLVAMAIGVIAYTGQGFTAHLGSPKLAHVLAAGVFLGIGILALYRSLSLGPVSVVTPIFAMFLVFSSVIGFLFLGESFTARKGLGIAFAAAAVYLVSGA</sequence>
<reference evidence="3 4" key="1">
    <citation type="submission" date="2015-08" db="EMBL/GenBank/DDBJ databases">
        <title>Genomes of Isolates from Cabo Rojo, PR.</title>
        <authorList>
            <person name="Sanchez-Nieves R.L."/>
            <person name="Montalvo-Rodriguez R."/>
        </authorList>
    </citation>
    <scope>NUCLEOTIDE SEQUENCE [LARGE SCALE GENOMIC DNA]</scope>
    <source>
        <strain evidence="3 4">5</strain>
    </source>
</reference>
<comment type="caution">
    <text evidence="3">The sequence shown here is derived from an EMBL/GenBank/DDBJ whole genome shotgun (WGS) entry which is preliminary data.</text>
</comment>
<dbReference type="PATRIC" id="fig|1705389.3.peg.3199"/>
<keyword evidence="1" id="KW-1133">Transmembrane helix</keyword>
<dbReference type="Pfam" id="PF00892">
    <property type="entry name" value="EamA"/>
    <property type="match status" value="1"/>
</dbReference>
<organism evidence="3 4">
    <name type="scientific">Halorubrum tropicale</name>
    <dbReference type="NCBI Taxonomy" id="1765655"/>
    <lineage>
        <taxon>Archaea</taxon>
        <taxon>Methanobacteriati</taxon>
        <taxon>Methanobacteriota</taxon>
        <taxon>Stenosarchaea group</taxon>
        <taxon>Halobacteria</taxon>
        <taxon>Halobacteriales</taxon>
        <taxon>Haloferacaceae</taxon>
        <taxon>Halorubrum</taxon>
    </lineage>
</organism>
<evidence type="ECO:0000313" key="4">
    <source>
        <dbReference type="Proteomes" id="UP000037747"/>
    </source>
</evidence>
<dbReference type="GO" id="GO:0016020">
    <property type="term" value="C:membrane"/>
    <property type="evidence" value="ECO:0007669"/>
    <property type="project" value="InterPro"/>
</dbReference>
<keyword evidence="4" id="KW-1185">Reference proteome</keyword>
<feature type="transmembrane region" description="Helical" evidence="1">
    <location>
        <begin position="73"/>
        <end position="91"/>
    </location>
</feature>
<evidence type="ECO:0000313" key="3">
    <source>
        <dbReference type="EMBL" id="KOX97002.1"/>
    </source>
</evidence>